<organism evidence="1 2">
    <name type="scientific">Camellia lanceoleosa</name>
    <dbReference type="NCBI Taxonomy" id="1840588"/>
    <lineage>
        <taxon>Eukaryota</taxon>
        <taxon>Viridiplantae</taxon>
        <taxon>Streptophyta</taxon>
        <taxon>Embryophyta</taxon>
        <taxon>Tracheophyta</taxon>
        <taxon>Spermatophyta</taxon>
        <taxon>Magnoliopsida</taxon>
        <taxon>eudicotyledons</taxon>
        <taxon>Gunneridae</taxon>
        <taxon>Pentapetalae</taxon>
        <taxon>asterids</taxon>
        <taxon>Ericales</taxon>
        <taxon>Theaceae</taxon>
        <taxon>Camellia</taxon>
    </lineage>
</organism>
<protein>
    <submittedName>
        <fullName evidence="1">Uncharacterized protein</fullName>
    </submittedName>
</protein>
<keyword evidence="2" id="KW-1185">Reference proteome</keyword>
<name>A0ACC0I9X0_9ERIC</name>
<gene>
    <name evidence="1" type="ORF">LOK49_LG03G03257</name>
</gene>
<dbReference type="EMBL" id="CM045763">
    <property type="protein sequence ID" value="KAI8021964.1"/>
    <property type="molecule type" value="Genomic_DNA"/>
</dbReference>
<evidence type="ECO:0000313" key="2">
    <source>
        <dbReference type="Proteomes" id="UP001060215"/>
    </source>
</evidence>
<evidence type="ECO:0000313" key="1">
    <source>
        <dbReference type="EMBL" id="KAI8021964.1"/>
    </source>
</evidence>
<reference evidence="1 2" key="1">
    <citation type="journal article" date="2022" name="Plant J.">
        <title>Chromosome-level genome of Camellia lanceoleosa provides a valuable resource for understanding genome evolution and self-incompatibility.</title>
        <authorList>
            <person name="Gong W."/>
            <person name="Xiao S."/>
            <person name="Wang L."/>
            <person name="Liao Z."/>
            <person name="Chang Y."/>
            <person name="Mo W."/>
            <person name="Hu G."/>
            <person name="Li W."/>
            <person name="Zhao G."/>
            <person name="Zhu H."/>
            <person name="Hu X."/>
            <person name="Ji K."/>
            <person name="Xiang X."/>
            <person name="Song Q."/>
            <person name="Yuan D."/>
            <person name="Jin S."/>
            <person name="Zhang L."/>
        </authorList>
    </citation>
    <scope>NUCLEOTIDE SEQUENCE [LARGE SCALE GENOMIC DNA]</scope>
    <source>
        <strain evidence="1">SQ_2022a</strain>
    </source>
</reference>
<comment type="caution">
    <text evidence="1">The sequence shown here is derived from an EMBL/GenBank/DDBJ whole genome shotgun (WGS) entry which is preliminary data.</text>
</comment>
<dbReference type="Proteomes" id="UP001060215">
    <property type="component" value="Chromosome 6"/>
</dbReference>
<sequence>MGVGMGVVMMMVGMVICLATVADAAQGTATDYGPPYLRIKYLASSTHRTVQIIEIRPVVHWMDVSSSSNGGGVIKYRSKICYCGSKATIKVTESEKNRGKLYYLCPNGKCGFWEWCKPINSSVGGEMMIEDTQTTVNRHTLSYEEESPAMNLMNQMGAMQTRMQVLEANMGFIKMIMIMNFVMCLISLMVTLKM</sequence>
<proteinExistence type="predicted"/>
<accession>A0ACC0I9X0</accession>